<protein>
    <submittedName>
        <fullName evidence="2">Uncharacterized protein</fullName>
    </submittedName>
</protein>
<evidence type="ECO:0000313" key="2">
    <source>
        <dbReference type="EMBL" id="KAK9118068.1"/>
    </source>
</evidence>
<sequence length="77" mass="9660">MEVRNFELRVEPYELDLSLRWEVRRVGKWKMANGKCFCFIYVSRNIRVRNIRERKVKKERKKKRRKQTQNEQNVEMT</sequence>
<keyword evidence="3" id="KW-1185">Reference proteome</keyword>
<feature type="compositionally biased region" description="Basic residues" evidence="1">
    <location>
        <begin position="53"/>
        <end position="67"/>
    </location>
</feature>
<dbReference type="EMBL" id="JBBNAG010000007">
    <property type="protein sequence ID" value="KAK9118068.1"/>
    <property type="molecule type" value="Genomic_DNA"/>
</dbReference>
<comment type="caution">
    <text evidence="2">The sequence shown here is derived from an EMBL/GenBank/DDBJ whole genome shotgun (WGS) entry which is preliminary data.</text>
</comment>
<feature type="region of interest" description="Disordered" evidence="1">
    <location>
        <begin position="53"/>
        <end position="77"/>
    </location>
</feature>
<name>A0AAP0INA0_9MAGN</name>
<accession>A0AAP0INA0</accession>
<dbReference type="Proteomes" id="UP001419268">
    <property type="component" value="Unassembled WGS sequence"/>
</dbReference>
<evidence type="ECO:0000313" key="3">
    <source>
        <dbReference type="Proteomes" id="UP001419268"/>
    </source>
</evidence>
<proteinExistence type="predicted"/>
<evidence type="ECO:0000256" key="1">
    <source>
        <dbReference type="SAM" id="MobiDB-lite"/>
    </source>
</evidence>
<reference evidence="2 3" key="1">
    <citation type="submission" date="2024-01" db="EMBL/GenBank/DDBJ databases">
        <title>Genome assemblies of Stephania.</title>
        <authorList>
            <person name="Yang L."/>
        </authorList>
    </citation>
    <scope>NUCLEOTIDE SEQUENCE [LARGE SCALE GENOMIC DNA]</scope>
    <source>
        <strain evidence="2">JXDWG</strain>
        <tissue evidence="2">Leaf</tissue>
    </source>
</reference>
<dbReference type="AlphaFoldDB" id="A0AAP0INA0"/>
<organism evidence="2 3">
    <name type="scientific">Stephania cephalantha</name>
    <dbReference type="NCBI Taxonomy" id="152367"/>
    <lineage>
        <taxon>Eukaryota</taxon>
        <taxon>Viridiplantae</taxon>
        <taxon>Streptophyta</taxon>
        <taxon>Embryophyta</taxon>
        <taxon>Tracheophyta</taxon>
        <taxon>Spermatophyta</taxon>
        <taxon>Magnoliopsida</taxon>
        <taxon>Ranunculales</taxon>
        <taxon>Menispermaceae</taxon>
        <taxon>Menispermoideae</taxon>
        <taxon>Cissampelideae</taxon>
        <taxon>Stephania</taxon>
    </lineage>
</organism>
<gene>
    <name evidence="2" type="ORF">Scep_016161</name>
</gene>